<keyword evidence="9" id="KW-1185">Reference proteome</keyword>
<accession>A0A1V8TDL8</accession>
<evidence type="ECO:0000313" key="9">
    <source>
        <dbReference type="Proteomes" id="UP000192596"/>
    </source>
</evidence>
<evidence type="ECO:0000313" key="8">
    <source>
        <dbReference type="EMBL" id="OQO09302.1"/>
    </source>
</evidence>
<comment type="caution">
    <text evidence="8">The sequence shown here is derived from an EMBL/GenBank/DDBJ whole genome shotgun (WGS) entry which is preliminary data.</text>
</comment>
<organism evidence="8 9">
    <name type="scientific">Cryoendolithus antarcticus</name>
    <dbReference type="NCBI Taxonomy" id="1507870"/>
    <lineage>
        <taxon>Eukaryota</taxon>
        <taxon>Fungi</taxon>
        <taxon>Dikarya</taxon>
        <taxon>Ascomycota</taxon>
        <taxon>Pezizomycotina</taxon>
        <taxon>Dothideomycetes</taxon>
        <taxon>Dothideomycetidae</taxon>
        <taxon>Cladosporiales</taxon>
        <taxon>Cladosporiaceae</taxon>
        <taxon>Cryoendolithus</taxon>
    </lineage>
</organism>
<evidence type="ECO:0000256" key="5">
    <source>
        <dbReference type="ARBA" id="ARBA00038359"/>
    </source>
</evidence>
<dbReference type="OrthoDB" id="3887195at2759"/>
<comment type="similarity">
    <text evidence="5">Belongs to the SAT4 family.</text>
</comment>
<evidence type="ECO:0000259" key="7">
    <source>
        <dbReference type="Pfam" id="PF20684"/>
    </source>
</evidence>
<feature type="transmembrane region" description="Helical" evidence="6">
    <location>
        <begin position="133"/>
        <end position="156"/>
    </location>
</feature>
<keyword evidence="3 6" id="KW-1133">Transmembrane helix</keyword>
<dbReference type="GO" id="GO:0016020">
    <property type="term" value="C:membrane"/>
    <property type="evidence" value="ECO:0007669"/>
    <property type="project" value="UniProtKB-SubCell"/>
</dbReference>
<feature type="transmembrane region" description="Helical" evidence="6">
    <location>
        <begin position="13"/>
        <end position="33"/>
    </location>
</feature>
<dbReference type="PANTHER" id="PTHR33048:SF110">
    <property type="entry name" value="UBID FAMILY DECARBOXYLASE"/>
    <property type="match status" value="1"/>
</dbReference>
<feature type="transmembrane region" description="Helical" evidence="6">
    <location>
        <begin position="256"/>
        <end position="278"/>
    </location>
</feature>
<gene>
    <name evidence="8" type="ORF">B0A48_04700</name>
</gene>
<evidence type="ECO:0000256" key="6">
    <source>
        <dbReference type="SAM" id="Phobius"/>
    </source>
</evidence>
<sequence>MANFLRDLTIQTWVMYGIAVVLVFARIESRRIVEGSLKRLWIEEYLMLFVLLLLTANSWTILEVAKNGSNYVYLSTPDVARNLGPVERRQTIYGSKMTMVLEYLTLTILWTVKITLCLMFYRLTNGLPALHKLVKLVAVFCVVAYLLIIILFTTTWCRPFEGYWALPVQQGGPVISFTTHQCATYYHHLIFATAWNISADLMLLTIPFRIIPGLQLPMRRKVLLLCVLGLGVFNILAAILNRYYNFAHPDSVEFLKWYVGEFGTAVYVVNVPACWPLLRKILPGSTDTRAHSSNTQFNSYQMHPSAPTRRVLSESEEDLTSVVHHGKDVDDWSRRSTHVSRGTPVNIDDHAIMPGNAIIKTVGVQQHATSRE</sequence>
<keyword evidence="4 6" id="KW-0472">Membrane</keyword>
<dbReference type="STRING" id="1507870.A0A1V8TDL8"/>
<feature type="transmembrane region" description="Helical" evidence="6">
    <location>
        <begin position="45"/>
        <end position="62"/>
    </location>
</feature>
<reference evidence="9" key="1">
    <citation type="submission" date="2017-03" db="EMBL/GenBank/DDBJ databases">
        <title>Genomes of endolithic fungi from Antarctica.</title>
        <authorList>
            <person name="Coleine C."/>
            <person name="Masonjones S."/>
            <person name="Stajich J.E."/>
        </authorList>
    </citation>
    <scope>NUCLEOTIDE SEQUENCE [LARGE SCALE GENOMIC DNA]</scope>
    <source>
        <strain evidence="9">CCFEE 5527</strain>
    </source>
</reference>
<evidence type="ECO:0000256" key="2">
    <source>
        <dbReference type="ARBA" id="ARBA00022692"/>
    </source>
</evidence>
<evidence type="ECO:0000256" key="4">
    <source>
        <dbReference type="ARBA" id="ARBA00023136"/>
    </source>
</evidence>
<keyword evidence="2 6" id="KW-0812">Transmembrane</keyword>
<feature type="domain" description="Rhodopsin" evidence="7">
    <location>
        <begin position="29"/>
        <end position="280"/>
    </location>
</feature>
<dbReference type="InParanoid" id="A0A1V8TDL8"/>
<dbReference type="PANTHER" id="PTHR33048">
    <property type="entry name" value="PTH11-LIKE INTEGRAL MEMBRANE PROTEIN (AFU_ORTHOLOGUE AFUA_5G11245)"/>
    <property type="match status" value="1"/>
</dbReference>
<proteinExistence type="inferred from homology"/>
<dbReference type="AlphaFoldDB" id="A0A1V8TDL8"/>
<feature type="transmembrane region" description="Helical" evidence="6">
    <location>
        <begin position="222"/>
        <end position="244"/>
    </location>
</feature>
<feature type="transmembrane region" description="Helical" evidence="6">
    <location>
        <begin position="185"/>
        <end position="210"/>
    </location>
</feature>
<dbReference type="EMBL" id="NAJO01000010">
    <property type="protein sequence ID" value="OQO09302.1"/>
    <property type="molecule type" value="Genomic_DNA"/>
</dbReference>
<evidence type="ECO:0000256" key="3">
    <source>
        <dbReference type="ARBA" id="ARBA00022989"/>
    </source>
</evidence>
<protein>
    <recommendedName>
        <fullName evidence="7">Rhodopsin domain-containing protein</fullName>
    </recommendedName>
</protein>
<dbReference type="InterPro" id="IPR049326">
    <property type="entry name" value="Rhodopsin_dom_fungi"/>
</dbReference>
<feature type="transmembrane region" description="Helical" evidence="6">
    <location>
        <begin position="103"/>
        <end position="121"/>
    </location>
</feature>
<dbReference type="Pfam" id="PF20684">
    <property type="entry name" value="Fung_rhodopsin"/>
    <property type="match status" value="1"/>
</dbReference>
<dbReference type="InterPro" id="IPR052337">
    <property type="entry name" value="SAT4-like"/>
</dbReference>
<dbReference type="Proteomes" id="UP000192596">
    <property type="component" value="Unassembled WGS sequence"/>
</dbReference>
<evidence type="ECO:0000256" key="1">
    <source>
        <dbReference type="ARBA" id="ARBA00004141"/>
    </source>
</evidence>
<name>A0A1V8TDL8_9PEZI</name>
<comment type="subcellular location">
    <subcellularLocation>
        <location evidence="1">Membrane</location>
        <topology evidence="1">Multi-pass membrane protein</topology>
    </subcellularLocation>
</comment>